<dbReference type="PROSITE" id="PS00122">
    <property type="entry name" value="CARBOXYLESTERASE_B_1"/>
    <property type="match status" value="1"/>
</dbReference>
<evidence type="ECO:0000256" key="1">
    <source>
        <dbReference type="ARBA" id="ARBA00005964"/>
    </source>
</evidence>
<keyword evidence="2 3" id="KW-0378">Hydrolase</keyword>
<name>A0A371CL93_9APHY</name>
<keyword evidence="6" id="KW-1185">Reference proteome</keyword>
<accession>A0A371CL93</accession>
<proteinExistence type="inferred from homology"/>
<dbReference type="GO" id="GO:0016787">
    <property type="term" value="F:hydrolase activity"/>
    <property type="evidence" value="ECO:0007669"/>
    <property type="project" value="UniProtKB-KW"/>
</dbReference>
<evidence type="ECO:0000256" key="3">
    <source>
        <dbReference type="RuleBase" id="RU361235"/>
    </source>
</evidence>
<dbReference type="PANTHER" id="PTHR11559">
    <property type="entry name" value="CARBOXYLESTERASE"/>
    <property type="match status" value="1"/>
</dbReference>
<dbReference type="EMBL" id="KZ857525">
    <property type="protein sequence ID" value="RDX41058.1"/>
    <property type="molecule type" value="Genomic_DNA"/>
</dbReference>
<dbReference type="InterPro" id="IPR050309">
    <property type="entry name" value="Type-B_Carboxylest/Lipase"/>
</dbReference>
<sequence length="453" mass="49008">MCTKYDGDPCRRRRYTACRATLQKRPAYLGGVFVKSIVDGSVSLAPLPECERHSDCSVLFRPGYNGTAIVQRSIELDEPVIYVALNYRLSVFGFLGGKEVQEAGVGNLGLQDQRAALRWVNKYISAFGGDPFKVTIWGESAGATSVFLQLFANNGDNEGLFRAAIMNSGFAVPTGDIGEIQGTYDSVVDQVGCSNATDTLGCLRLVQADDLLATANNFPTFTDFAGLVSPMLPRADGLFLTVPPYQLTSQGKIADVPFIVGDVKDEGTIFSFGSLNLTTDEEVASYISELWFPGSSPADLSALLGLYSSDPAAGSPFDTGSANAFSPQYKRIAALTGDWFFNAPRRRLLDRVSANKTVYNFLSARANFAGVGYPHTSDLLNAFGPGDMTDYFIRFVNDLDPNDASGVYWPPYNTSARLTLQFNDGSLPLNVTADDERLAGTEELSSLIGRFPL</sequence>
<evidence type="ECO:0000313" key="5">
    <source>
        <dbReference type="EMBL" id="RDX41058.1"/>
    </source>
</evidence>
<dbReference type="Proteomes" id="UP000256964">
    <property type="component" value="Unassembled WGS sequence"/>
</dbReference>
<protein>
    <recommendedName>
        <fullName evidence="3">Carboxylic ester hydrolase</fullName>
        <ecNumber evidence="3">3.1.1.-</ecNumber>
    </recommendedName>
</protein>
<gene>
    <name evidence="5" type="ORF">OH76DRAFT_1450070</name>
</gene>
<dbReference type="InterPro" id="IPR029058">
    <property type="entry name" value="AB_hydrolase_fold"/>
</dbReference>
<feature type="domain" description="Carboxylesterase type B" evidence="4">
    <location>
        <begin position="65"/>
        <end position="424"/>
    </location>
</feature>
<evidence type="ECO:0000259" key="4">
    <source>
        <dbReference type="Pfam" id="PF00135"/>
    </source>
</evidence>
<evidence type="ECO:0000313" key="6">
    <source>
        <dbReference type="Proteomes" id="UP000256964"/>
    </source>
</evidence>
<dbReference type="InterPro" id="IPR019826">
    <property type="entry name" value="Carboxylesterase_B_AS"/>
</dbReference>
<dbReference type="Pfam" id="PF00135">
    <property type="entry name" value="COesterase"/>
    <property type="match status" value="1"/>
</dbReference>
<dbReference type="AlphaFoldDB" id="A0A371CL93"/>
<comment type="similarity">
    <text evidence="1 3">Belongs to the type-B carboxylesterase/lipase family.</text>
</comment>
<organism evidence="5 6">
    <name type="scientific">Lentinus brumalis</name>
    <dbReference type="NCBI Taxonomy" id="2498619"/>
    <lineage>
        <taxon>Eukaryota</taxon>
        <taxon>Fungi</taxon>
        <taxon>Dikarya</taxon>
        <taxon>Basidiomycota</taxon>
        <taxon>Agaricomycotina</taxon>
        <taxon>Agaricomycetes</taxon>
        <taxon>Polyporales</taxon>
        <taxon>Polyporaceae</taxon>
        <taxon>Lentinus</taxon>
    </lineage>
</organism>
<dbReference type="EC" id="3.1.1.-" evidence="3"/>
<dbReference type="STRING" id="139420.A0A371CL93"/>
<dbReference type="SUPFAM" id="SSF53474">
    <property type="entry name" value="alpha/beta-Hydrolases"/>
    <property type="match status" value="1"/>
</dbReference>
<dbReference type="Gene3D" id="3.40.50.1820">
    <property type="entry name" value="alpha/beta hydrolase"/>
    <property type="match status" value="1"/>
</dbReference>
<evidence type="ECO:0000256" key="2">
    <source>
        <dbReference type="ARBA" id="ARBA00022801"/>
    </source>
</evidence>
<reference evidence="5 6" key="1">
    <citation type="journal article" date="2018" name="Biotechnol. Biofuels">
        <title>Integrative visual omics of the white-rot fungus Polyporus brumalis exposes the biotechnological potential of its oxidative enzymes for delignifying raw plant biomass.</title>
        <authorList>
            <person name="Miyauchi S."/>
            <person name="Rancon A."/>
            <person name="Drula E."/>
            <person name="Hage H."/>
            <person name="Chaduli D."/>
            <person name="Favel A."/>
            <person name="Grisel S."/>
            <person name="Henrissat B."/>
            <person name="Herpoel-Gimbert I."/>
            <person name="Ruiz-Duenas F.J."/>
            <person name="Chevret D."/>
            <person name="Hainaut M."/>
            <person name="Lin J."/>
            <person name="Wang M."/>
            <person name="Pangilinan J."/>
            <person name="Lipzen A."/>
            <person name="Lesage-Meessen L."/>
            <person name="Navarro D."/>
            <person name="Riley R."/>
            <person name="Grigoriev I.V."/>
            <person name="Zhou S."/>
            <person name="Raouche S."/>
            <person name="Rosso M.N."/>
        </authorList>
    </citation>
    <scope>NUCLEOTIDE SEQUENCE [LARGE SCALE GENOMIC DNA]</scope>
    <source>
        <strain evidence="5 6">BRFM 1820</strain>
    </source>
</reference>
<dbReference type="InterPro" id="IPR002018">
    <property type="entry name" value="CarbesteraseB"/>
</dbReference>
<dbReference type="OrthoDB" id="408631at2759"/>